<dbReference type="InterPro" id="IPR016267">
    <property type="entry name" value="UDPGP_trans"/>
</dbReference>
<reference evidence="9" key="1">
    <citation type="submission" date="2021-02" db="EMBL/GenBank/DDBJ databases">
        <authorList>
            <person name="Nowell W R."/>
        </authorList>
    </citation>
    <scope>NUCLEOTIDE SEQUENCE</scope>
</reference>
<dbReference type="InterPro" id="IPR029044">
    <property type="entry name" value="Nucleotide-diphossugar_trans"/>
</dbReference>
<evidence type="ECO:0000256" key="2">
    <source>
        <dbReference type="ARBA" id="ARBA00011823"/>
    </source>
</evidence>
<comment type="subunit">
    <text evidence="2">Homooctamer.</text>
</comment>
<comment type="caution">
    <text evidence="9">The sequence shown here is derived from an EMBL/GenBank/DDBJ whole genome shotgun (WGS) entry which is preliminary data.</text>
</comment>
<comment type="catalytic activity">
    <reaction evidence="8">
        <text>alpha-D-glucose 1-phosphate + UTP + H(+) = UDP-alpha-D-glucose + diphosphate</text>
        <dbReference type="Rhea" id="RHEA:19889"/>
        <dbReference type="ChEBI" id="CHEBI:15378"/>
        <dbReference type="ChEBI" id="CHEBI:33019"/>
        <dbReference type="ChEBI" id="CHEBI:46398"/>
        <dbReference type="ChEBI" id="CHEBI:58601"/>
        <dbReference type="ChEBI" id="CHEBI:58885"/>
        <dbReference type="EC" id="2.7.7.9"/>
    </reaction>
    <physiologicalReaction direction="left-to-right" evidence="8">
        <dbReference type="Rhea" id="RHEA:19890"/>
    </physiologicalReaction>
</comment>
<dbReference type="Proteomes" id="UP000676336">
    <property type="component" value="Unassembled WGS sequence"/>
</dbReference>
<dbReference type="GO" id="GO:0003983">
    <property type="term" value="F:UTP:glucose-1-phosphate uridylyltransferase activity"/>
    <property type="evidence" value="ECO:0007669"/>
    <property type="project" value="UniProtKB-EC"/>
</dbReference>
<keyword evidence="6" id="KW-0548">Nucleotidyltransferase</keyword>
<accession>A0A8S2Z7F5</accession>
<dbReference type="GO" id="GO:0006011">
    <property type="term" value="P:UDP-alpha-D-glucose metabolic process"/>
    <property type="evidence" value="ECO:0007669"/>
    <property type="project" value="InterPro"/>
</dbReference>
<proteinExistence type="inferred from homology"/>
<dbReference type="PANTHER" id="PTHR43511">
    <property type="match status" value="1"/>
</dbReference>
<dbReference type="SUPFAM" id="SSF53448">
    <property type="entry name" value="Nucleotide-diphospho-sugar transferases"/>
    <property type="match status" value="1"/>
</dbReference>
<evidence type="ECO:0000256" key="7">
    <source>
        <dbReference type="ARBA" id="ARBA00023579"/>
    </source>
</evidence>
<evidence type="ECO:0000256" key="6">
    <source>
        <dbReference type="ARBA" id="ARBA00022695"/>
    </source>
</evidence>
<dbReference type="InterPro" id="IPR002618">
    <property type="entry name" value="UDPGP_fam"/>
</dbReference>
<dbReference type="AlphaFoldDB" id="A0A8S2Z7F5"/>
<keyword evidence="5" id="KW-0808">Transferase</keyword>
<comment type="function">
    <text evidence="7">UTP--glucose-1-phosphate uridylyltransferase catalyzing the conversion of glucose-1-phosphate into UDP-glucose, a crucial precursor for the production of glycogen.</text>
</comment>
<dbReference type="Gene3D" id="3.90.550.10">
    <property type="entry name" value="Spore Coat Polysaccharide Biosynthesis Protein SpsA, Chain A"/>
    <property type="match status" value="1"/>
</dbReference>
<organism evidence="9 11">
    <name type="scientific">Rotaria magnacalcarata</name>
    <dbReference type="NCBI Taxonomy" id="392030"/>
    <lineage>
        <taxon>Eukaryota</taxon>
        <taxon>Metazoa</taxon>
        <taxon>Spiralia</taxon>
        <taxon>Gnathifera</taxon>
        <taxon>Rotifera</taxon>
        <taxon>Eurotatoria</taxon>
        <taxon>Bdelloidea</taxon>
        <taxon>Philodinida</taxon>
        <taxon>Philodinidae</taxon>
        <taxon>Rotaria</taxon>
    </lineage>
</organism>
<dbReference type="EMBL" id="CAJOBI010105380">
    <property type="protein sequence ID" value="CAF4607775.1"/>
    <property type="molecule type" value="Genomic_DNA"/>
</dbReference>
<dbReference type="EMBL" id="CAJOBI010159283">
    <property type="protein sequence ID" value="CAF4844363.1"/>
    <property type="molecule type" value="Genomic_DNA"/>
</dbReference>
<dbReference type="EC" id="2.7.7.9" evidence="3"/>
<sequence>YNSGLLDQFIEQGKEYMFLSNIDNLGATVDLHILKHLLTDQTKHEFVMEVTDKTRADVKV</sequence>
<gene>
    <name evidence="9" type="ORF">SMN809_LOCUS39347</name>
    <name evidence="10" type="ORF">SMN809_LOCUS49094</name>
</gene>
<feature type="non-terminal residue" evidence="9">
    <location>
        <position position="1"/>
    </location>
</feature>
<evidence type="ECO:0000256" key="4">
    <source>
        <dbReference type="ARBA" id="ARBA00019048"/>
    </source>
</evidence>
<dbReference type="Pfam" id="PF01704">
    <property type="entry name" value="UDPGP"/>
    <property type="match status" value="1"/>
</dbReference>
<evidence type="ECO:0000256" key="1">
    <source>
        <dbReference type="ARBA" id="ARBA00010401"/>
    </source>
</evidence>
<name>A0A8S2Z7F5_9BILA</name>
<evidence type="ECO:0000313" key="10">
    <source>
        <dbReference type="EMBL" id="CAF4844363.1"/>
    </source>
</evidence>
<evidence type="ECO:0000256" key="3">
    <source>
        <dbReference type="ARBA" id="ARBA00012415"/>
    </source>
</evidence>
<comment type="similarity">
    <text evidence="1">Belongs to the UDPGP type 1 family.</text>
</comment>
<protein>
    <recommendedName>
        <fullName evidence="4">UTP--glucose-1-phosphate uridylyltransferase</fullName>
        <ecNumber evidence="3">2.7.7.9</ecNumber>
    </recommendedName>
</protein>
<evidence type="ECO:0000313" key="11">
    <source>
        <dbReference type="Proteomes" id="UP000676336"/>
    </source>
</evidence>
<evidence type="ECO:0000256" key="8">
    <source>
        <dbReference type="ARBA" id="ARBA00047432"/>
    </source>
</evidence>
<evidence type="ECO:0000313" key="9">
    <source>
        <dbReference type="EMBL" id="CAF4607775.1"/>
    </source>
</evidence>
<evidence type="ECO:0000256" key="5">
    <source>
        <dbReference type="ARBA" id="ARBA00022679"/>
    </source>
</evidence>